<feature type="domain" description="RRM" evidence="3">
    <location>
        <begin position="3"/>
        <end position="80"/>
    </location>
</feature>
<dbReference type="SUPFAM" id="SSF54928">
    <property type="entry name" value="RNA-binding domain, RBD"/>
    <property type="match status" value="1"/>
</dbReference>
<feature type="compositionally biased region" description="Basic and acidic residues" evidence="2">
    <location>
        <begin position="79"/>
        <end position="90"/>
    </location>
</feature>
<organism evidence="4 5">
    <name type="scientific">Candidatus Woesebacteria bacterium RIFCSPHIGHO2_01_FULL_37_10</name>
    <dbReference type="NCBI Taxonomy" id="1802489"/>
    <lineage>
        <taxon>Bacteria</taxon>
        <taxon>Candidatus Woeseibacteriota</taxon>
    </lineage>
</organism>
<dbReference type="InterPro" id="IPR012677">
    <property type="entry name" value="Nucleotide-bd_a/b_plait_sf"/>
</dbReference>
<evidence type="ECO:0000256" key="1">
    <source>
        <dbReference type="ARBA" id="ARBA00022884"/>
    </source>
</evidence>
<dbReference type="PROSITE" id="PS50102">
    <property type="entry name" value="RRM"/>
    <property type="match status" value="1"/>
</dbReference>
<dbReference type="GO" id="GO:0003723">
    <property type="term" value="F:RNA binding"/>
    <property type="evidence" value="ECO:0007669"/>
    <property type="project" value="UniProtKB-KW"/>
</dbReference>
<feature type="compositionally biased region" description="Basic and acidic residues" evidence="2">
    <location>
        <begin position="59"/>
        <end position="70"/>
    </location>
</feature>
<dbReference type="AlphaFoldDB" id="A0A1F7XX42"/>
<dbReference type="InterPro" id="IPR000504">
    <property type="entry name" value="RRM_dom"/>
</dbReference>
<dbReference type="SMART" id="SM00360">
    <property type="entry name" value="RRM"/>
    <property type="match status" value="1"/>
</dbReference>
<reference evidence="4 5" key="1">
    <citation type="journal article" date="2016" name="Nat. Commun.">
        <title>Thousands of microbial genomes shed light on interconnected biogeochemical processes in an aquifer system.</title>
        <authorList>
            <person name="Anantharaman K."/>
            <person name="Brown C.T."/>
            <person name="Hug L.A."/>
            <person name="Sharon I."/>
            <person name="Castelle C.J."/>
            <person name="Probst A.J."/>
            <person name="Thomas B.C."/>
            <person name="Singh A."/>
            <person name="Wilkins M.J."/>
            <person name="Karaoz U."/>
            <person name="Brodie E.L."/>
            <person name="Williams K.H."/>
            <person name="Hubbard S.S."/>
            <person name="Banfield J.F."/>
        </authorList>
    </citation>
    <scope>NUCLEOTIDE SEQUENCE [LARGE SCALE GENOMIC DNA]</scope>
</reference>
<dbReference type="PANTHER" id="PTHR48027">
    <property type="entry name" value="HETEROGENEOUS NUCLEAR RIBONUCLEOPROTEIN 87F-RELATED"/>
    <property type="match status" value="1"/>
</dbReference>
<sequence>MATKLFVGGLAWATTDDSLKNFFSAAGNVVSAKVITDKYSGKSKGFGFVEMETEKEAEEAKKLNGKDLDGRAITVNDARPQEPRDDRDRH</sequence>
<name>A0A1F7XX42_9BACT</name>
<dbReference type="Pfam" id="PF00076">
    <property type="entry name" value="RRM_1"/>
    <property type="match status" value="1"/>
</dbReference>
<evidence type="ECO:0000256" key="2">
    <source>
        <dbReference type="SAM" id="MobiDB-lite"/>
    </source>
</evidence>
<dbReference type="EMBL" id="MGGB01000006">
    <property type="protein sequence ID" value="OGM19593.1"/>
    <property type="molecule type" value="Genomic_DNA"/>
</dbReference>
<dbReference type="InterPro" id="IPR035979">
    <property type="entry name" value="RBD_domain_sf"/>
</dbReference>
<dbReference type="InterPro" id="IPR052462">
    <property type="entry name" value="SLIRP/GR-RBP-like"/>
</dbReference>
<accession>A0A1F7XX42</accession>
<comment type="caution">
    <text evidence="4">The sequence shown here is derived from an EMBL/GenBank/DDBJ whole genome shotgun (WGS) entry which is preliminary data.</text>
</comment>
<dbReference type="Gene3D" id="3.30.70.330">
    <property type="match status" value="1"/>
</dbReference>
<feature type="region of interest" description="Disordered" evidence="2">
    <location>
        <begin position="59"/>
        <end position="90"/>
    </location>
</feature>
<evidence type="ECO:0000313" key="5">
    <source>
        <dbReference type="Proteomes" id="UP000178446"/>
    </source>
</evidence>
<keyword evidence="1" id="KW-0694">RNA-binding</keyword>
<gene>
    <name evidence="4" type="ORF">A2685_01250</name>
</gene>
<evidence type="ECO:0000313" key="4">
    <source>
        <dbReference type="EMBL" id="OGM19593.1"/>
    </source>
</evidence>
<evidence type="ECO:0000259" key="3">
    <source>
        <dbReference type="PROSITE" id="PS50102"/>
    </source>
</evidence>
<proteinExistence type="predicted"/>
<dbReference type="Proteomes" id="UP000178446">
    <property type="component" value="Unassembled WGS sequence"/>
</dbReference>
<protein>
    <submittedName>
        <fullName evidence="4">RNA-binding protein</fullName>
    </submittedName>
</protein>